<evidence type="ECO:0000256" key="2">
    <source>
        <dbReference type="ARBA" id="ARBA00023134"/>
    </source>
</evidence>
<evidence type="ECO:0000256" key="1">
    <source>
        <dbReference type="ARBA" id="ARBA00022741"/>
    </source>
</evidence>
<name>A0A0N4U9B4_DRAME</name>
<reference evidence="6" key="1">
    <citation type="submission" date="2017-02" db="UniProtKB">
        <authorList>
            <consortium name="WormBaseParasite"/>
        </authorList>
    </citation>
    <scope>IDENTIFICATION</scope>
</reference>
<gene>
    <name evidence="3" type="ORF">DME_LOCUS7670</name>
</gene>
<evidence type="ECO:0000313" key="3">
    <source>
        <dbReference type="EMBL" id="VDN57697.1"/>
    </source>
</evidence>
<dbReference type="STRING" id="318479.A0A0N4U9B4"/>
<sequence length="199" mass="21502">MSHKIVVLGSSGVGKTSFINLICSRSASIPCSTVGCAVSVIAHQYRAGSAEEQTELIELWDIGGSLMHQKASSVFLEGATGAILVHDLSNSKSELSLVQWLTLIRGDNSLASNLVCSPSIIRPLLSDIENTPIPTLIVGCKLDLAPGRAKQSGYDRINVDCHREMPAGSTNRIVISRFFDSVVERKKKPISVGRRRLFL</sequence>
<dbReference type="EMBL" id="UYYG01001162">
    <property type="protein sequence ID" value="VDN57697.1"/>
    <property type="molecule type" value="Genomic_DNA"/>
</dbReference>
<dbReference type="Proteomes" id="UP000274756">
    <property type="component" value="Unassembled WGS sequence"/>
</dbReference>
<accession>A0A0N4U9B4</accession>
<dbReference type="PANTHER" id="PTHR24073">
    <property type="entry name" value="DRAB5-RELATED"/>
    <property type="match status" value="1"/>
</dbReference>
<dbReference type="AlphaFoldDB" id="A0A0N4U9B4"/>
<dbReference type="PRINTS" id="PR00449">
    <property type="entry name" value="RASTRNSFRMNG"/>
</dbReference>
<keyword evidence="5" id="KW-1185">Reference proteome</keyword>
<protein>
    <submittedName>
        <fullName evidence="6">Small GTP-binding protein</fullName>
    </submittedName>
</protein>
<evidence type="ECO:0000313" key="4">
    <source>
        <dbReference type="Proteomes" id="UP000038040"/>
    </source>
</evidence>
<keyword evidence="1" id="KW-0547">Nucleotide-binding</keyword>
<reference evidence="3 5" key="2">
    <citation type="submission" date="2018-11" db="EMBL/GenBank/DDBJ databases">
        <authorList>
            <consortium name="Pathogen Informatics"/>
        </authorList>
    </citation>
    <scope>NUCLEOTIDE SEQUENCE [LARGE SCALE GENOMIC DNA]</scope>
</reference>
<dbReference type="Proteomes" id="UP000038040">
    <property type="component" value="Unplaced"/>
</dbReference>
<dbReference type="Gene3D" id="3.40.50.300">
    <property type="entry name" value="P-loop containing nucleotide triphosphate hydrolases"/>
    <property type="match status" value="1"/>
</dbReference>
<organism evidence="4 6">
    <name type="scientific">Dracunculus medinensis</name>
    <name type="common">Guinea worm</name>
    <dbReference type="NCBI Taxonomy" id="318479"/>
    <lineage>
        <taxon>Eukaryota</taxon>
        <taxon>Metazoa</taxon>
        <taxon>Ecdysozoa</taxon>
        <taxon>Nematoda</taxon>
        <taxon>Chromadorea</taxon>
        <taxon>Rhabditida</taxon>
        <taxon>Spirurina</taxon>
        <taxon>Dracunculoidea</taxon>
        <taxon>Dracunculidae</taxon>
        <taxon>Dracunculus</taxon>
    </lineage>
</organism>
<dbReference type="Pfam" id="PF08477">
    <property type="entry name" value="Roc"/>
    <property type="match status" value="1"/>
</dbReference>
<dbReference type="GO" id="GO:0005525">
    <property type="term" value="F:GTP binding"/>
    <property type="evidence" value="ECO:0007669"/>
    <property type="project" value="UniProtKB-KW"/>
</dbReference>
<keyword evidence="2" id="KW-0342">GTP-binding</keyword>
<evidence type="ECO:0000313" key="5">
    <source>
        <dbReference type="Proteomes" id="UP000274756"/>
    </source>
</evidence>
<proteinExistence type="predicted"/>
<evidence type="ECO:0000313" key="6">
    <source>
        <dbReference type="WBParaSite" id="DME_0000366501-mRNA-1"/>
    </source>
</evidence>
<dbReference type="InterPro" id="IPR027417">
    <property type="entry name" value="P-loop_NTPase"/>
</dbReference>
<dbReference type="WBParaSite" id="DME_0000366501-mRNA-1">
    <property type="protein sequence ID" value="DME_0000366501-mRNA-1"/>
    <property type="gene ID" value="DME_0000366501"/>
</dbReference>
<dbReference type="OrthoDB" id="5914890at2759"/>
<dbReference type="SUPFAM" id="SSF52540">
    <property type="entry name" value="P-loop containing nucleoside triphosphate hydrolases"/>
    <property type="match status" value="1"/>
</dbReference>
<dbReference type="SMART" id="SM00175">
    <property type="entry name" value="RAB"/>
    <property type="match status" value="1"/>
</dbReference>